<comment type="similarity">
    <text evidence="9 13">Belongs to the QueA family.</text>
</comment>
<dbReference type="Pfam" id="PF02547">
    <property type="entry name" value="Queuosine_synth"/>
    <property type="match status" value="1"/>
</dbReference>
<comment type="pathway">
    <text evidence="2 13">tRNA modification; tRNA-queuosine biosynthesis.</text>
</comment>
<evidence type="ECO:0000313" key="14">
    <source>
        <dbReference type="EMBL" id="KUK86324.1"/>
    </source>
</evidence>
<proteinExistence type="inferred from homology"/>
<dbReference type="AlphaFoldDB" id="A0A101I0U8"/>
<comment type="catalytic activity">
    <reaction evidence="8 13">
        <text>7-aminomethyl-7-carbaguanosine(34) in tRNA + S-adenosyl-L-methionine = epoxyqueuosine(34) in tRNA + adenine + L-methionine + 2 H(+)</text>
        <dbReference type="Rhea" id="RHEA:32155"/>
        <dbReference type="Rhea" id="RHEA-COMP:10342"/>
        <dbReference type="Rhea" id="RHEA-COMP:18582"/>
        <dbReference type="ChEBI" id="CHEBI:15378"/>
        <dbReference type="ChEBI" id="CHEBI:16708"/>
        <dbReference type="ChEBI" id="CHEBI:57844"/>
        <dbReference type="ChEBI" id="CHEBI:59789"/>
        <dbReference type="ChEBI" id="CHEBI:82833"/>
        <dbReference type="ChEBI" id="CHEBI:194443"/>
        <dbReference type="EC" id="2.4.99.17"/>
    </reaction>
</comment>
<comment type="subunit">
    <text evidence="3 13">Monomer.</text>
</comment>
<dbReference type="EC" id="2.4.99.17" evidence="10 13"/>
<comment type="function">
    <text evidence="13">Transfers and isomerizes the ribose moiety from AdoMet to the 7-aminomethyl group of 7-deazaguanine (preQ1-tRNA) to give epoxyqueuosine (oQ-tRNA).</text>
</comment>
<dbReference type="NCBIfam" id="TIGR00113">
    <property type="entry name" value="queA"/>
    <property type="match status" value="1"/>
</dbReference>
<dbReference type="HAMAP" id="MF_00113">
    <property type="entry name" value="QueA"/>
    <property type="match status" value="1"/>
</dbReference>
<evidence type="ECO:0000256" key="9">
    <source>
        <dbReference type="ARBA" id="ARBA00061210"/>
    </source>
</evidence>
<evidence type="ECO:0000313" key="15">
    <source>
        <dbReference type="Proteomes" id="UP000053467"/>
    </source>
</evidence>
<dbReference type="PANTHER" id="PTHR30307:SF0">
    <property type="entry name" value="S-ADENOSYLMETHIONINE:TRNA RIBOSYLTRANSFERASE-ISOMERASE"/>
    <property type="match status" value="1"/>
</dbReference>
<comment type="subcellular location">
    <subcellularLocation>
        <location evidence="1 13">Cytoplasm</location>
    </subcellularLocation>
</comment>
<dbReference type="GO" id="GO:0051075">
    <property type="term" value="F:S-adenosylmethionine:tRNA ribosyltransferase-isomerase activity"/>
    <property type="evidence" value="ECO:0007669"/>
    <property type="project" value="UniProtKB-EC"/>
</dbReference>
<evidence type="ECO:0000256" key="11">
    <source>
        <dbReference type="ARBA" id="ARBA00069325"/>
    </source>
</evidence>
<keyword evidence="4 13" id="KW-0963">Cytoplasm</keyword>
<dbReference type="Gene3D" id="3.40.1780.10">
    <property type="entry name" value="QueA-like"/>
    <property type="match status" value="1"/>
</dbReference>
<dbReference type="PATRIC" id="fig|1635277.3.peg.941"/>
<evidence type="ECO:0000256" key="5">
    <source>
        <dbReference type="ARBA" id="ARBA00022679"/>
    </source>
</evidence>
<evidence type="ECO:0000256" key="4">
    <source>
        <dbReference type="ARBA" id="ARBA00022490"/>
    </source>
</evidence>
<reference evidence="15" key="1">
    <citation type="journal article" date="2015" name="MBio">
        <title>Genome-Resolved Metagenomic Analysis Reveals Roles for Candidate Phyla and Other Microbial Community Members in Biogeochemical Transformations in Oil Reservoirs.</title>
        <authorList>
            <person name="Hu P."/>
            <person name="Tom L."/>
            <person name="Singh A."/>
            <person name="Thomas B.C."/>
            <person name="Baker B.J."/>
            <person name="Piceno Y.M."/>
            <person name="Andersen G.L."/>
            <person name="Banfield J.F."/>
        </authorList>
    </citation>
    <scope>NUCLEOTIDE SEQUENCE [LARGE SCALE GENOMIC DNA]</scope>
</reference>
<sequence length="340" mass="39362">MSFNISDYDFKLPKELIAFYPSKKGESRLLVVDRGKKDFYEKKFSDIVDIIPHDSLLVRNITKVVKARIFGKKESGGRVEILILDPFSEGKIFKALIKSRRRLMEKEKVFLDGNNFIEILKREGREYTVKIPFEDKEYFFERYGHVPLPPYIKREDRDDDSENYQTCYAKMIGSSAAPTAGLHFTEEILKSLEKRGVKIVDVILHIGLGTFEPVKVDDIRDHKMHSEYIQIDDDVVELLNCYKTKKKKIVAVGTTSLRTLETSFTGEIFLPKKGFTDIFIYPPYKIKSADILITNFHLPKSTLLMLVSAFAGRELILKSYNFAIEKKFRFFSYGDAMVII</sequence>
<keyword evidence="14" id="KW-0413">Isomerase</keyword>
<dbReference type="Gene3D" id="2.40.10.240">
    <property type="entry name" value="QueA-like"/>
    <property type="match status" value="1"/>
</dbReference>
<dbReference type="GO" id="GO:0008616">
    <property type="term" value="P:tRNA queuosine(34) biosynthetic process"/>
    <property type="evidence" value="ECO:0007669"/>
    <property type="project" value="UniProtKB-UniRule"/>
</dbReference>
<dbReference type="NCBIfam" id="NF001140">
    <property type="entry name" value="PRK00147.1"/>
    <property type="match status" value="1"/>
</dbReference>
<dbReference type="EMBL" id="LGGX01000022">
    <property type="protein sequence ID" value="KUK86324.1"/>
    <property type="molecule type" value="Genomic_DNA"/>
</dbReference>
<evidence type="ECO:0000256" key="8">
    <source>
        <dbReference type="ARBA" id="ARBA00052751"/>
    </source>
</evidence>
<organism evidence="14 15">
    <name type="scientific">candidate division TA06 bacterium 34_109</name>
    <dbReference type="NCBI Taxonomy" id="1635277"/>
    <lineage>
        <taxon>Bacteria</taxon>
        <taxon>Bacteria division TA06</taxon>
    </lineage>
</organism>
<accession>A0A101I0U8</accession>
<evidence type="ECO:0000256" key="3">
    <source>
        <dbReference type="ARBA" id="ARBA00011245"/>
    </source>
</evidence>
<keyword evidence="5 13" id="KW-0808">Transferase</keyword>
<keyword evidence="7 13" id="KW-0671">Queuosine biosynthesis</keyword>
<evidence type="ECO:0000256" key="10">
    <source>
        <dbReference type="ARBA" id="ARBA00066503"/>
    </source>
</evidence>
<dbReference type="InterPro" id="IPR042118">
    <property type="entry name" value="QueA_dom1"/>
</dbReference>
<evidence type="ECO:0000256" key="12">
    <source>
        <dbReference type="ARBA" id="ARBA00076160"/>
    </source>
</evidence>
<dbReference type="FunFam" id="3.40.1780.10:FF:000001">
    <property type="entry name" value="S-adenosylmethionine:tRNA ribosyltransferase-isomerase"/>
    <property type="match status" value="1"/>
</dbReference>
<dbReference type="InterPro" id="IPR003699">
    <property type="entry name" value="QueA"/>
</dbReference>
<name>A0A101I0U8_UNCT6</name>
<evidence type="ECO:0000256" key="7">
    <source>
        <dbReference type="ARBA" id="ARBA00022785"/>
    </source>
</evidence>
<dbReference type="Proteomes" id="UP000053467">
    <property type="component" value="Unassembled WGS sequence"/>
</dbReference>
<gene>
    <name evidence="13" type="primary">queA</name>
    <name evidence="14" type="ORF">XE03_1579</name>
</gene>
<evidence type="ECO:0000256" key="1">
    <source>
        <dbReference type="ARBA" id="ARBA00004496"/>
    </source>
</evidence>
<evidence type="ECO:0000256" key="2">
    <source>
        <dbReference type="ARBA" id="ARBA00004691"/>
    </source>
</evidence>
<evidence type="ECO:0000256" key="6">
    <source>
        <dbReference type="ARBA" id="ARBA00022691"/>
    </source>
</evidence>
<dbReference type="UniPathway" id="UPA00392"/>
<dbReference type="SUPFAM" id="SSF111337">
    <property type="entry name" value="QueA-like"/>
    <property type="match status" value="1"/>
</dbReference>
<comment type="caution">
    <text evidence="14">The sequence shown here is derived from an EMBL/GenBank/DDBJ whole genome shotgun (WGS) entry which is preliminary data.</text>
</comment>
<evidence type="ECO:0000256" key="13">
    <source>
        <dbReference type="HAMAP-Rule" id="MF_00113"/>
    </source>
</evidence>
<dbReference type="InterPro" id="IPR036100">
    <property type="entry name" value="QueA_sf"/>
</dbReference>
<dbReference type="InterPro" id="IPR042119">
    <property type="entry name" value="QueA_dom2"/>
</dbReference>
<dbReference type="GO" id="GO:0005737">
    <property type="term" value="C:cytoplasm"/>
    <property type="evidence" value="ECO:0007669"/>
    <property type="project" value="UniProtKB-SubCell"/>
</dbReference>
<protein>
    <recommendedName>
        <fullName evidence="11 13">S-adenosylmethionine:tRNA ribosyltransferase-isomerase</fullName>
        <ecNumber evidence="10 13">2.4.99.17</ecNumber>
    </recommendedName>
    <alternativeName>
        <fullName evidence="12 13">Queuosine biosynthesis protein QueA</fullName>
    </alternativeName>
</protein>
<dbReference type="PANTHER" id="PTHR30307">
    <property type="entry name" value="S-ADENOSYLMETHIONINE:TRNA RIBOSYLTRANSFERASE-ISOMERASE"/>
    <property type="match status" value="1"/>
</dbReference>
<keyword evidence="6 13" id="KW-0949">S-adenosyl-L-methionine</keyword>